<accession>A0A0E9TD47</accession>
<reference evidence="1" key="1">
    <citation type="submission" date="2014-11" db="EMBL/GenBank/DDBJ databases">
        <authorList>
            <person name="Amaro Gonzalez C."/>
        </authorList>
    </citation>
    <scope>NUCLEOTIDE SEQUENCE</scope>
</reference>
<organism evidence="1">
    <name type="scientific">Anguilla anguilla</name>
    <name type="common">European freshwater eel</name>
    <name type="synonym">Muraena anguilla</name>
    <dbReference type="NCBI Taxonomy" id="7936"/>
    <lineage>
        <taxon>Eukaryota</taxon>
        <taxon>Metazoa</taxon>
        <taxon>Chordata</taxon>
        <taxon>Craniata</taxon>
        <taxon>Vertebrata</taxon>
        <taxon>Euteleostomi</taxon>
        <taxon>Actinopterygii</taxon>
        <taxon>Neopterygii</taxon>
        <taxon>Teleostei</taxon>
        <taxon>Anguilliformes</taxon>
        <taxon>Anguillidae</taxon>
        <taxon>Anguilla</taxon>
    </lineage>
</organism>
<dbReference type="AlphaFoldDB" id="A0A0E9TD47"/>
<name>A0A0E9TD47_ANGAN</name>
<proteinExistence type="predicted"/>
<dbReference type="EMBL" id="GBXM01057919">
    <property type="protein sequence ID" value="JAH50658.1"/>
    <property type="molecule type" value="Transcribed_RNA"/>
</dbReference>
<protein>
    <submittedName>
        <fullName evidence="1">Uncharacterized protein</fullName>
    </submittedName>
</protein>
<evidence type="ECO:0000313" key="1">
    <source>
        <dbReference type="EMBL" id="JAH50658.1"/>
    </source>
</evidence>
<sequence length="43" mass="4719">MDTVTMCSTDTLAMRCTPLGFLPANIFHSHLGLGGHLLRFTLQ</sequence>
<reference evidence="1" key="2">
    <citation type="journal article" date="2015" name="Fish Shellfish Immunol.">
        <title>Early steps in the European eel (Anguilla anguilla)-Vibrio vulnificus interaction in the gills: Role of the RtxA13 toxin.</title>
        <authorList>
            <person name="Callol A."/>
            <person name="Pajuelo D."/>
            <person name="Ebbesson L."/>
            <person name="Teles M."/>
            <person name="MacKenzie S."/>
            <person name="Amaro C."/>
        </authorList>
    </citation>
    <scope>NUCLEOTIDE SEQUENCE</scope>
</reference>